<comment type="caution">
    <text evidence="2">The sequence shown here is derived from an EMBL/GenBank/DDBJ whole genome shotgun (WGS) entry which is preliminary data.</text>
</comment>
<sequence>MRKLERGQHFAERGFASWEAFHRGDWETALSLVEEKRDLYAQQIAENARRGVRQRRLRVVEFPVTPYVQWELHVLRLRVEPGDDIRVVDARSIGDIERERPVPEAVILGDAALYEVIYDGEGNADGANRYTDHALIEETSAGFDTLFAGADEFLDFFEREIAPLPPPS</sequence>
<dbReference type="OrthoDB" id="3436275at2"/>
<keyword evidence="3" id="KW-1185">Reference proteome</keyword>
<name>A0A4R4T5R3_9ACTN</name>
<reference evidence="2 3" key="1">
    <citation type="submission" date="2019-03" db="EMBL/GenBank/DDBJ databases">
        <title>Draft genome sequences of novel Actinobacteria.</title>
        <authorList>
            <person name="Sahin N."/>
            <person name="Ay H."/>
            <person name="Saygin H."/>
        </authorList>
    </citation>
    <scope>NUCLEOTIDE SEQUENCE [LARGE SCALE GENOMIC DNA]</scope>
    <source>
        <strain evidence="2 3">DSM 41900</strain>
    </source>
</reference>
<organism evidence="2 3">
    <name type="scientific">Streptomyces hainanensis</name>
    <dbReference type="NCBI Taxonomy" id="402648"/>
    <lineage>
        <taxon>Bacteria</taxon>
        <taxon>Bacillati</taxon>
        <taxon>Actinomycetota</taxon>
        <taxon>Actinomycetes</taxon>
        <taxon>Kitasatosporales</taxon>
        <taxon>Streptomycetaceae</taxon>
        <taxon>Streptomyces</taxon>
    </lineage>
</organism>
<feature type="non-terminal residue" evidence="2">
    <location>
        <position position="168"/>
    </location>
</feature>
<feature type="domain" description="DUF6879" evidence="1">
    <location>
        <begin position="2"/>
        <end position="157"/>
    </location>
</feature>
<protein>
    <recommendedName>
        <fullName evidence="1">DUF6879 domain-containing protein</fullName>
    </recommendedName>
</protein>
<dbReference type="EMBL" id="SMKI01000259">
    <property type="protein sequence ID" value="TDC72207.1"/>
    <property type="molecule type" value="Genomic_DNA"/>
</dbReference>
<evidence type="ECO:0000259" key="1">
    <source>
        <dbReference type="Pfam" id="PF21806"/>
    </source>
</evidence>
<dbReference type="InterPro" id="IPR049244">
    <property type="entry name" value="DUF6879"/>
</dbReference>
<proteinExistence type="predicted"/>
<dbReference type="Pfam" id="PF21806">
    <property type="entry name" value="DUF6879"/>
    <property type="match status" value="1"/>
</dbReference>
<accession>A0A4R4T5R3</accession>
<evidence type="ECO:0000313" key="3">
    <source>
        <dbReference type="Proteomes" id="UP000295345"/>
    </source>
</evidence>
<dbReference type="AlphaFoldDB" id="A0A4R4T5R3"/>
<dbReference type="Proteomes" id="UP000295345">
    <property type="component" value="Unassembled WGS sequence"/>
</dbReference>
<evidence type="ECO:0000313" key="2">
    <source>
        <dbReference type="EMBL" id="TDC72207.1"/>
    </source>
</evidence>
<gene>
    <name evidence="2" type="ORF">E1283_22380</name>
</gene>